<gene>
    <name evidence="2" type="ORF">K0U00_13190</name>
</gene>
<feature type="transmembrane region" description="Helical" evidence="1">
    <location>
        <begin position="191"/>
        <end position="222"/>
    </location>
</feature>
<accession>A0ABS7C266</accession>
<proteinExistence type="predicted"/>
<evidence type="ECO:0000313" key="3">
    <source>
        <dbReference type="Proteomes" id="UP001519887"/>
    </source>
</evidence>
<evidence type="ECO:0000313" key="2">
    <source>
        <dbReference type="EMBL" id="MBW7454991.1"/>
    </source>
</evidence>
<dbReference type="EMBL" id="JAHZIK010000285">
    <property type="protein sequence ID" value="MBW7454991.1"/>
    <property type="molecule type" value="Genomic_DNA"/>
</dbReference>
<feature type="transmembrane region" description="Helical" evidence="1">
    <location>
        <begin position="128"/>
        <end position="149"/>
    </location>
</feature>
<dbReference type="RefSeq" id="WP_210045819.1">
    <property type="nucleotide sequence ID" value="NZ_JBHLVU010000017.1"/>
</dbReference>
<keyword evidence="1" id="KW-0472">Membrane</keyword>
<dbReference type="Proteomes" id="UP001519887">
    <property type="component" value="Unassembled WGS sequence"/>
</dbReference>
<reference evidence="2 3" key="1">
    <citation type="submission" date="2021-07" db="EMBL/GenBank/DDBJ databases">
        <title>Paenibacillus radiodurans sp. nov., isolated from the southeastern edge of Tengger Desert.</title>
        <authorList>
            <person name="Zhang G."/>
        </authorList>
    </citation>
    <scope>NUCLEOTIDE SEQUENCE [LARGE SCALE GENOMIC DNA]</scope>
    <source>
        <strain evidence="2 3">CCM 7311</strain>
    </source>
</reference>
<feature type="transmembrane region" description="Helical" evidence="1">
    <location>
        <begin position="95"/>
        <end position="116"/>
    </location>
</feature>
<name>A0ABS7C266_9BACL</name>
<comment type="caution">
    <text evidence="2">The sequence shown here is derived from an EMBL/GenBank/DDBJ whole genome shotgun (WGS) entry which is preliminary data.</text>
</comment>
<keyword evidence="1" id="KW-0812">Transmembrane</keyword>
<keyword evidence="1" id="KW-1133">Transmembrane helix</keyword>
<sequence>MIPARLVYNCGAMLPDFHRHLTIKDIGGQAVSPGIRLPFISIDANKLCEKPDLPPKACKSCFFLSEIMAYSCYTNGIEFQYCSICVTKAPYERMIFVWMLPVASLLLVLTSMFISVRSKEERDPVSPNFLISVNGVFLFFLLVFLVYYVQDERIITAIPAVFYWFLIVLGAVVGLFSSVRKYIPGYMTSAALLLFTGFIAIFSVGILLIAMALSELLIVACLQFMKLRRSA</sequence>
<feature type="transmembrane region" description="Helical" evidence="1">
    <location>
        <begin position="161"/>
        <end position="179"/>
    </location>
</feature>
<protein>
    <submittedName>
        <fullName evidence="2">Uncharacterized protein</fullName>
    </submittedName>
</protein>
<organism evidence="2 3">
    <name type="scientific">Paenibacillus sepulcri</name>
    <dbReference type="NCBI Taxonomy" id="359917"/>
    <lineage>
        <taxon>Bacteria</taxon>
        <taxon>Bacillati</taxon>
        <taxon>Bacillota</taxon>
        <taxon>Bacilli</taxon>
        <taxon>Bacillales</taxon>
        <taxon>Paenibacillaceae</taxon>
        <taxon>Paenibacillus</taxon>
    </lineage>
</organism>
<evidence type="ECO:0000256" key="1">
    <source>
        <dbReference type="SAM" id="Phobius"/>
    </source>
</evidence>
<keyword evidence="3" id="KW-1185">Reference proteome</keyword>